<feature type="chain" id="PRO_5046249368" evidence="1">
    <location>
        <begin position="23"/>
        <end position="569"/>
    </location>
</feature>
<keyword evidence="3" id="KW-0540">Nuclease</keyword>
<dbReference type="InterPro" id="IPR036691">
    <property type="entry name" value="Endo/exonu/phosph_ase_sf"/>
</dbReference>
<dbReference type="NCBIfam" id="NF033681">
    <property type="entry name" value="ExeM_NucH_DNase"/>
    <property type="match status" value="1"/>
</dbReference>
<evidence type="ECO:0000256" key="1">
    <source>
        <dbReference type="SAM" id="SignalP"/>
    </source>
</evidence>
<dbReference type="Pfam" id="PF03372">
    <property type="entry name" value="Exo_endo_phos"/>
    <property type="match status" value="1"/>
</dbReference>
<reference evidence="3 4" key="1">
    <citation type="submission" date="2019-02" db="EMBL/GenBank/DDBJ databases">
        <title>Marinobacter halodurans sp. nov., a marine bacterium isolated from sea tidal flat.</title>
        <authorList>
            <person name="Yoo Y."/>
            <person name="Lee D.W."/>
            <person name="Kim B.S."/>
            <person name="Kim J.-J."/>
        </authorList>
    </citation>
    <scope>NUCLEOTIDE SEQUENCE [LARGE SCALE GENOMIC DNA]</scope>
    <source>
        <strain evidence="3 4">YJ-S3-2</strain>
    </source>
</reference>
<dbReference type="CDD" id="cd04486">
    <property type="entry name" value="YhcR_OBF_like"/>
    <property type="match status" value="1"/>
</dbReference>
<comment type="caution">
    <text evidence="3">The sequence shown here is derived from an EMBL/GenBank/DDBJ whole genome shotgun (WGS) entry which is preliminary data.</text>
</comment>
<dbReference type="GO" id="GO:0004519">
    <property type="term" value="F:endonuclease activity"/>
    <property type="evidence" value="ECO:0007669"/>
    <property type="project" value="UniProtKB-KW"/>
</dbReference>
<dbReference type="CDD" id="cd10283">
    <property type="entry name" value="MnuA_DNase1-like"/>
    <property type="match status" value="1"/>
</dbReference>
<dbReference type="SUPFAM" id="SSF56219">
    <property type="entry name" value="DNase I-like"/>
    <property type="match status" value="1"/>
</dbReference>
<dbReference type="PANTHER" id="PTHR42834">
    <property type="entry name" value="ENDONUCLEASE/EXONUCLEASE/PHOSPHATASE FAMILY PROTEIN (AFU_ORTHOLOGUE AFUA_3G09210)"/>
    <property type="match status" value="1"/>
</dbReference>
<keyword evidence="1" id="KW-0732">Signal</keyword>
<dbReference type="Proteomes" id="UP000313645">
    <property type="component" value="Unassembled WGS sequence"/>
</dbReference>
<evidence type="ECO:0000313" key="3">
    <source>
        <dbReference type="EMBL" id="TBW53779.1"/>
    </source>
</evidence>
<dbReference type="InterPro" id="IPR005135">
    <property type="entry name" value="Endo/exonuclease/phosphatase"/>
</dbReference>
<evidence type="ECO:0000259" key="2">
    <source>
        <dbReference type="Pfam" id="PF03372"/>
    </source>
</evidence>
<dbReference type="PANTHER" id="PTHR42834:SF1">
    <property type="entry name" value="ENDONUCLEASE_EXONUCLEASE_PHOSPHATASE FAMILY PROTEIN (AFU_ORTHOLOGUE AFUA_3G09210)"/>
    <property type="match status" value="1"/>
</dbReference>
<accession>A0ABY1ZKH4</accession>
<feature type="signal peptide" evidence="1">
    <location>
        <begin position="1"/>
        <end position="22"/>
    </location>
</feature>
<keyword evidence="4" id="KW-1185">Reference proteome</keyword>
<protein>
    <submittedName>
        <fullName evidence="3">ExeM/NucH family extracellular endonuclease</fullName>
    </submittedName>
</protein>
<dbReference type="InterPro" id="IPR047971">
    <property type="entry name" value="ExeM-like"/>
</dbReference>
<name>A0ABY1ZKH4_9GAMM</name>
<organism evidence="3 4">
    <name type="scientific">Marinobacter halodurans</name>
    <dbReference type="NCBI Taxonomy" id="2528979"/>
    <lineage>
        <taxon>Bacteria</taxon>
        <taxon>Pseudomonadati</taxon>
        <taxon>Pseudomonadota</taxon>
        <taxon>Gammaproteobacteria</taxon>
        <taxon>Pseudomonadales</taxon>
        <taxon>Marinobacteraceae</taxon>
        <taxon>Marinobacter</taxon>
    </lineage>
</organism>
<dbReference type="Gene3D" id="3.60.10.10">
    <property type="entry name" value="Endonuclease/exonuclease/phosphatase"/>
    <property type="match status" value="1"/>
</dbReference>
<proteinExistence type="predicted"/>
<evidence type="ECO:0000313" key="4">
    <source>
        <dbReference type="Proteomes" id="UP000313645"/>
    </source>
</evidence>
<feature type="domain" description="Endonuclease/exonuclease/phosphatase" evidence="2">
    <location>
        <begin position="270"/>
        <end position="557"/>
    </location>
</feature>
<dbReference type="EMBL" id="SJDL01000024">
    <property type="protein sequence ID" value="TBW53779.1"/>
    <property type="molecule type" value="Genomic_DNA"/>
</dbReference>
<sequence length="569" mass="60983">MKGTAVILALLGGVLLSGPALADRCGDRSTPLSKVQGGGQASPLAGHRVDVEGVITLDGRGPEGLGGFYLQALPGHADSDPTTSDAVFVYTRASGGAVGQHVRVSGRVKEYHGLTEIAAGSEVRVCGRSGLPEPVVLSFPLPADPEALEGMRTRFADPVTVVDTHDLGRFGVVTLAADDPRYPDSLAPQDRILLDDRRLDQNPADLPLPRPGLAADHSLRAGSLLAPVQGVLDYRYDRWRLQPDRWSTVVGGNDRPARPEAPADNTLRVASFNLLNFFNGDGRGQGFPTARGADSAAELERQRQKLASAIEGLRADIVGVMELENDGHGPESAAADLVAALGHDWASVRPQEAGDDAIRVGLLYRADRVEPVGESASLDESPFNTYSRVPLAQTFRMLDGGGTLRVVVNHFKSRSCRHARGANADQHDGEGCYAPVRARSARVLRAWLADLPSRDTLVLGDLNSHASDTPLQILADAGFRRPSVLAGDDGYSYRFHGVRGTLDYILPDPSLRARVVGGAVWHINADEPPVLDYNLEYHPDGRAVRLYGPGPWRSSDHDPVYLDLRLGAD</sequence>
<gene>
    <name evidence="3" type="ORF">EZI54_14905</name>
</gene>
<keyword evidence="3" id="KW-0255">Endonuclease</keyword>
<keyword evidence="3" id="KW-0378">Hydrolase</keyword>
<dbReference type="RefSeq" id="WP_131482680.1">
    <property type="nucleotide sequence ID" value="NZ_SJDL01000024.1"/>
</dbReference>